<keyword evidence="4" id="KW-0378">Hydrolase</keyword>
<dbReference type="PANTHER" id="PTHR11079:SF162">
    <property type="entry name" value="RIBOFLAVIN BIOSYNTHESIS PROTEIN PYRD, CHLOROPLASTIC"/>
    <property type="match status" value="1"/>
</dbReference>
<reference evidence="4 5" key="1">
    <citation type="submission" date="2023-07" db="EMBL/GenBank/DDBJ databases">
        <title>Genomic Encyclopedia of Type Strains, Phase IV (KMG-IV): sequencing the most valuable type-strain genomes for metagenomic binning, comparative biology and taxonomic classification.</title>
        <authorList>
            <person name="Goeker M."/>
        </authorList>
    </citation>
    <scope>NUCLEOTIDE SEQUENCE [LARGE SCALE GENOMIC DNA]</scope>
    <source>
        <strain evidence="4 5">NIO-1023</strain>
    </source>
</reference>
<evidence type="ECO:0000313" key="5">
    <source>
        <dbReference type="Proteomes" id="UP001232163"/>
    </source>
</evidence>
<dbReference type="RefSeq" id="WP_307469927.1">
    <property type="nucleotide sequence ID" value="NZ_JAURUR010000034.1"/>
</dbReference>
<evidence type="ECO:0000256" key="1">
    <source>
        <dbReference type="ARBA" id="ARBA00022723"/>
    </source>
</evidence>
<dbReference type="PROSITE" id="PS00903">
    <property type="entry name" value="CYT_DCMP_DEAMINASES_1"/>
    <property type="match status" value="1"/>
</dbReference>
<dbReference type="PROSITE" id="PS51747">
    <property type="entry name" value="CYT_DCMP_DEAMINASES_2"/>
    <property type="match status" value="1"/>
</dbReference>
<comment type="caution">
    <text evidence="4">The sequence shown here is derived from an EMBL/GenBank/DDBJ whole genome shotgun (WGS) entry which is preliminary data.</text>
</comment>
<dbReference type="EMBL" id="JAURUR010000034">
    <property type="protein sequence ID" value="MDP9766553.1"/>
    <property type="molecule type" value="Genomic_DNA"/>
</dbReference>
<protein>
    <submittedName>
        <fullName evidence="4">tRNA(Adenine34) deaminase</fullName>
        <ecNumber evidence="4">3.5.4.33</ecNumber>
    </submittedName>
</protein>
<sequence length="211" mass="22360">MPADLSAGWQAALEEAWAAYGAGSYAIGACIVDARGQVLARGRNRLNEPRAAHGGVIGGHDLAHAEINALLNLPAAPRPDGYGWTVLTTVEPCPQCAGAVSMSGIRALEYAAPDPWAGCARLLTDDSYVRRKGIRVGRAPQDVQRLATVLALVSFMEEGHDTPDSAVLRAYAEVAPDDTRMALDVHRSGRLRSLRAAHAPLHEAVTALRIA</sequence>
<dbReference type="Pfam" id="PF00383">
    <property type="entry name" value="dCMP_cyt_deam_1"/>
    <property type="match status" value="1"/>
</dbReference>
<feature type="domain" description="CMP/dCMP-type deaminase" evidence="3">
    <location>
        <begin position="3"/>
        <end position="130"/>
    </location>
</feature>
<dbReference type="InterPro" id="IPR016193">
    <property type="entry name" value="Cytidine_deaminase-like"/>
</dbReference>
<dbReference type="EC" id="3.5.4.33" evidence="4"/>
<dbReference type="InterPro" id="IPR016192">
    <property type="entry name" value="APOBEC/CMP_deaminase_Zn-bd"/>
</dbReference>
<dbReference type="InterPro" id="IPR002125">
    <property type="entry name" value="CMP_dCMP_dom"/>
</dbReference>
<dbReference type="Gene3D" id="3.40.140.10">
    <property type="entry name" value="Cytidine Deaminase, domain 2"/>
    <property type="match status" value="1"/>
</dbReference>
<dbReference type="GO" id="GO:0052717">
    <property type="term" value="F:tRNA-specific adenosine-34 deaminase activity"/>
    <property type="evidence" value="ECO:0007669"/>
    <property type="project" value="UniProtKB-EC"/>
</dbReference>
<organism evidence="4 5">
    <name type="scientific">Deinococcus enclensis</name>
    <dbReference type="NCBI Taxonomy" id="1049582"/>
    <lineage>
        <taxon>Bacteria</taxon>
        <taxon>Thermotogati</taxon>
        <taxon>Deinococcota</taxon>
        <taxon>Deinococci</taxon>
        <taxon>Deinococcales</taxon>
        <taxon>Deinococcaceae</taxon>
        <taxon>Deinococcus</taxon>
    </lineage>
</organism>
<gene>
    <name evidence="4" type="ORF">QO006_004020</name>
</gene>
<evidence type="ECO:0000259" key="3">
    <source>
        <dbReference type="PROSITE" id="PS51747"/>
    </source>
</evidence>
<keyword evidence="1" id="KW-0479">Metal-binding</keyword>
<keyword evidence="5" id="KW-1185">Reference proteome</keyword>
<dbReference type="SUPFAM" id="SSF53927">
    <property type="entry name" value="Cytidine deaminase-like"/>
    <property type="match status" value="1"/>
</dbReference>
<name>A0ABT9MIX9_9DEIO</name>
<proteinExistence type="predicted"/>
<evidence type="ECO:0000256" key="2">
    <source>
        <dbReference type="ARBA" id="ARBA00022833"/>
    </source>
</evidence>
<evidence type="ECO:0000313" key="4">
    <source>
        <dbReference type="EMBL" id="MDP9766553.1"/>
    </source>
</evidence>
<accession>A0ABT9MIX9</accession>
<dbReference type="PANTHER" id="PTHR11079">
    <property type="entry name" value="CYTOSINE DEAMINASE FAMILY MEMBER"/>
    <property type="match status" value="1"/>
</dbReference>
<keyword evidence="2" id="KW-0862">Zinc</keyword>
<dbReference type="CDD" id="cd01285">
    <property type="entry name" value="nucleoside_deaminase"/>
    <property type="match status" value="1"/>
</dbReference>
<dbReference type="Proteomes" id="UP001232163">
    <property type="component" value="Unassembled WGS sequence"/>
</dbReference>